<evidence type="ECO:0000313" key="3">
    <source>
        <dbReference type="EMBL" id="CAL1712912.1"/>
    </source>
</evidence>
<reference evidence="4" key="1">
    <citation type="submission" date="2024-04" db="EMBL/GenBank/DDBJ databases">
        <authorList>
            <person name="Shaw F."/>
            <person name="Minotto A."/>
        </authorList>
    </citation>
    <scope>NUCLEOTIDE SEQUENCE [LARGE SCALE GENOMIC DNA]</scope>
</reference>
<comment type="similarity">
    <text evidence="1">Belongs to the short-chain dehydrogenases/reductases (SDR) family.</text>
</comment>
<evidence type="ECO:0000313" key="4">
    <source>
        <dbReference type="Proteomes" id="UP001497453"/>
    </source>
</evidence>
<keyword evidence="2" id="KW-0560">Oxidoreductase</keyword>
<dbReference type="EMBL" id="OZ037950">
    <property type="protein sequence ID" value="CAL1712912.1"/>
    <property type="molecule type" value="Genomic_DNA"/>
</dbReference>
<gene>
    <name evidence="3" type="ORF">GFSPODELE1_LOCUS9062</name>
</gene>
<name>A0ABP1E080_9APHY</name>
<sequence>MSKHRVWLITGASSGFGREMTELVLKKGNIAVATARKPETLDVSKSQEIKEVFVQISETFGRLDVVFNNAGYAFLGEVEATPEDAARAMSDTNFWGATNISREAVKFSREMNKPIGGRLVVNSSEAGFHAMPGLGFYSSSKHEGLTAALAQGLDPE</sequence>
<proteinExistence type="inferred from homology"/>
<dbReference type="InterPro" id="IPR036291">
    <property type="entry name" value="NAD(P)-bd_dom_sf"/>
</dbReference>
<evidence type="ECO:0000256" key="1">
    <source>
        <dbReference type="ARBA" id="ARBA00006484"/>
    </source>
</evidence>
<dbReference type="PANTHER" id="PTHR43976">
    <property type="entry name" value="SHORT CHAIN DEHYDROGENASE"/>
    <property type="match status" value="1"/>
</dbReference>
<dbReference type="SUPFAM" id="SSF51735">
    <property type="entry name" value="NAD(P)-binding Rossmann-fold domains"/>
    <property type="match status" value="1"/>
</dbReference>
<accession>A0ABP1E080</accession>
<dbReference type="InterPro" id="IPR002347">
    <property type="entry name" value="SDR_fam"/>
</dbReference>
<dbReference type="InterPro" id="IPR051911">
    <property type="entry name" value="SDR_oxidoreductase"/>
</dbReference>
<protein>
    <submittedName>
        <fullName evidence="3">Uncharacterized protein</fullName>
    </submittedName>
</protein>
<dbReference type="Pfam" id="PF00106">
    <property type="entry name" value="adh_short"/>
    <property type="match status" value="1"/>
</dbReference>
<dbReference type="Proteomes" id="UP001497453">
    <property type="component" value="Chromosome 7"/>
</dbReference>
<keyword evidence="4" id="KW-1185">Reference proteome</keyword>
<dbReference type="PRINTS" id="PR00081">
    <property type="entry name" value="GDHRDH"/>
</dbReference>
<organism evidence="3 4">
    <name type="scientific">Somion occarium</name>
    <dbReference type="NCBI Taxonomy" id="3059160"/>
    <lineage>
        <taxon>Eukaryota</taxon>
        <taxon>Fungi</taxon>
        <taxon>Dikarya</taxon>
        <taxon>Basidiomycota</taxon>
        <taxon>Agaricomycotina</taxon>
        <taxon>Agaricomycetes</taxon>
        <taxon>Polyporales</taxon>
        <taxon>Cerrenaceae</taxon>
        <taxon>Somion</taxon>
    </lineage>
</organism>
<dbReference type="PANTHER" id="PTHR43976:SF16">
    <property type="entry name" value="SHORT-CHAIN DEHYDROGENASE_REDUCTASE FAMILY PROTEIN"/>
    <property type="match status" value="1"/>
</dbReference>
<evidence type="ECO:0000256" key="2">
    <source>
        <dbReference type="ARBA" id="ARBA00023002"/>
    </source>
</evidence>
<dbReference type="Gene3D" id="3.40.50.720">
    <property type="entry name" value="NAD(P)-binding Rossmann-like Domain"/>
    <property type="match status" value="1"/>
</dbReference>